<dbReference type="EMBL" id="QZAB01000023">
    <property type="protein sequence ID" value="RQD92584.1"/>
    <property type="molecule type" value="Genomic_DNA"/>
</dbReference>
<dbReference type="InterPro" id="IPR027396">
    <property type="entry name" value="DsrEFH-like"/>
</dbReference>
<dbReference type="Proteomes" id="UP000284763">
    <property type="component" value="Unassembled WGS sequence"/>
</dbReference>
<dbReference type="PANTHER" id="PTHR34655:SF2">
    <property type="entry name" value="PEROXIREDOXIN FAMILY PROTEIN"/>
    <property type="match status" value="1"/>
</dbReference>
<dbReference type="Gene3D" id="3.40.1260.10">
    <property type="entry name" value="DsrEFH-like"/>
    <property type="match status" value="1"/>
</dbReference>
<dbReference type="RefSeq" id="WP_259133393.1">
    <property type="nucleotide sequence ID" value="NZ_JANUCS010000002.1"/>
</dbReference>
<dbReference type="PANTHER" id="PTHR34655">
    <property type="entry name" value="CONSERVED WITHIN P. AEROPHILUM"/>
    <property type="match status" value="1"/>
</dbReference>
<accession>A0A3R7VVA7</accession>
<sequence length="121" mass="13563">MGNISKVLLILKNMVYESTSPQEIIRMARYYQKKGIDVTVVLFGPMGAIFGKKNKHGAPSYDEKISECIDIGVEIKCCDLAASMVGLKQEELIKGIEIVPSHELADLFLEYHENNNLILTF</sequence>
<name>A0A3R7VVA7_9EURY</name>
<evidence type="ECO:0000313" key="2">
    <source>
        <dbReference type="Proteomes" id="UP000284763"/>
    </source>
</evidence>
<evidence type="ECO:0000313" key="1">
    <source>
        <dbReference type="EMBL" id="RQD92584.1"/>
    </source>
</evidence>
<reference evidence="1 2" key="1">
    <citation type="submission" date="2018-08" db="EMBL/GenBank/DDBJ databases">
        <title>The metabolism and importance of syntrophic acetate oxidation coupled to methane or sulfide production in haloalkaline environments.</title>
        <authorList>
            <person name="Timmers P.H.A."/>
            <person name="Vavourakis C.D."/>
            <person name="Sorokin D.Y."/>
            <person name="Sinninghe Damste J.S."/>
            <person name="Muyzer G."/>
            <person name="Stams A.J.M."/>
            <person name="Plugge C.M."/>
        </authorList>
    </citation>
    <scope>NUCLEOTIDE SEQUENCE [LARGE SCALE GENOMIC DNA]</scope>
    <source>
        <strain evidence="1">MSAO_Arc3</strain>
    </source>
</reference>
<dbReference type="SUPFAM" id="SSF75169">
    <property type="entry name" value="DsrEFH-like"/>
    <property type="match status" value="1"/>
</dbReference>
<gene>
    <name evidence="1" type="ORF">D5R95_00285</name>
</gene>
<dbReference type="AlphaFoldDB" id="A0A3R7VVA7"/>
<dbReference type="Pfam" id="PF02635">
    <property type="entry name" value="DsrE"/>
    <property type="match status" value="1"/>
</dbReference>
<organism evidence="1 2">
    <name type="scientific">Methanosalsum natronophilum</name>
    <dbReference type="NCBI Taxonomy" id="768733"/>
    <lineage>
        <taxon>Archaea</taxon>
        <taxon>Methanobacteriati</taxon>
        <taxon>Methanobacteriota</taxon>
        <taxon>Stenosarchaea group</taxon>
        <taxon>Methanomicrobia</taxon>
        <taxon>Methanosarcinales</taxon>
        <taxon>Methanosarcinaceae</taxon>
        <taxon>Methanosalsum</taxon>
    </lineage>
</organism>
<proteinExistence type="predicted"/>
<comment type="caution">
    <text evidence="1">The sequence shown here is derived from an EMBL/GenBank/DDBJ whole genome shotgun (WGS) entry which is preliminary data.</text>
</comment>
<protein>
    <submittedName>
        <fullName evidence="1">Peroxiredoxin</fullName>
    </submittedName>
</protein>
<dbReference type="InterPro" id="IPR003787">
    <property type="entry name" value="Sulphur_relay_DsrE/F-like"/>
</dbReference>